<organism evidence="2">
    <name type="scientific">uncultured bacterium contig00045</name>
    <dbReference type="NCBI Taxonomy" id="1181531"/>
    <lineage>
        <taxon>Bacteria</taxon>
        <taxon>environmental samples</taxon>
    </lineage>
</organism>
<dbReference type="AlphaFoldDB" id="A0A806KPK0"/>
<sequence length="363" mass="40320">MRNLATIQTVSGIKPIPDSDFIELALLKGWQCVVKKGEFQPGDLCVYFEVDSFLPIDDERFEFLSKNSYRNNEFMDDGSGEKGKGYRIKTITLRGEISQGLALPVASFPEIANPTPGVDVTDVLRVRKWEVPEYTGTMGTSIGDKPYGIPTTDETRLQSLPDYLEAFAGKPYYISTKLDGTSCTVYCKGGKVGVCGRNEEYKEDPEGCGMWKWVYASGLKDRLPALGRDIVLQGEFCGAGIQKNRLKLKEPNLFIFDVISIDGDGKLKKVGLDEMLATCRDLKVDAVPIEETGDAFGYTLDELLEKAKGKYESGLDKEGIVVRTRDMESAAFETVKEDGTPGSVIRRLSFKVLNNDFLKKEKD</sequence>
<dbReference type="EMBL" id="JQ844204">
    <property type="protein sequence ID" value="AGS52649.1"/>
    <property type="molecule type" value="Genomic_DNA"/>
</dbReference>
<proteinExistence type="predicted"/>
<protein>
    <recommendedName>
        <fullName evidence="1">RNA ligase domain-containing protein</fullName>
    </recommendedName>
</protein>
<feature type="domain" description="RNA ligase" evidence="1">
    <location>
        <begin position="171"/>
        <end position="328"/>
    </location>
</feature>
<evidence type="ECO:0000313" key="2">
    <source>
        <dbReference type="EMBL" id="AGS52649.1"/>
    </source>
</evidence>
<dbReference type="Gene3D" id="3.30.470.30">
    <property type="entry name" value="DNA ligase/mRNA capping enzyme"/>
    <property type="match status" value="1"/>
</dbReference>
<accession>A0A806KPK0</accession>
<reference evidence="2" key="1">
    <citation type="submission" date="2012-03" db="EMBL/GenBank/DDBJ databases">
        <title>Functional metagenomics reveals considerable lignocellulase gene clusters in the gut microbiome of a wood-feeding higher termite.</title>
        <authorList>
            <person name="Liu N."/>
        </authorList>
    </citation>
    <scope>NUCLEOTIDE SEQUENCE</scope>
</reference>
<name>A0A806KPK0_9BACT</name>
<dbReference type="Pfam" id="PF09414">
    <property type="entry name" value="RNA_ligase"/>
    <property type="match status" value="1"/>
</dbReference>
<evidence type="ECO:0000259" key="1">
    <source>
        <dbReference type="Pfam" id="PF09414"/>
    </source>
</evidence>
<dbReference type="SUPFAM" id="SSF56091">
    <property type="entry name" value="DNA ligase/mRNA capping enzyme, catalytic domain"/>
    <property type="match status" value="1"/>
</dbReference>
<dbReference type="InterPro" id="IPR021122">
    <property type="entry name" value="RNA_ligase_dom_REL/Rnl2"/>
</dbReference>
<dbReference type="Pfam" id="PF21189">
    <property type="entry name" value="PHA02142"/>
    <property type="match status" value="1"/>
</dbReference>